<keyword evidence="4" id="KW-0804">Transcription</keyword>
<dbReference type="OrthoDB" id="3078176at2"/>
<dbReference type="SUPFAM" id="SSF52540">
    <property type="entry name" value="P-loop containing nucleoside triphosphate hydrolases"/>
    <property type="match status" value="1"/>
</dbReference>
<dbReference type="InterPro" id="IPR002197">
    <property type="entry name" value="HTH_Fis"/>
</dbReference>
<dbReference type="FunFam" id="3.40.50.300:FF:000006">
    <property type="entry name" value="DNA-binding transcriptional regulator NtrC"/>
    <property type="match status" value="1"/>
</dbReference>
<protein>
    <submittedName>
        <fullName evidence="7">Sigma-54-dependent Fis family transcriptional regulator</fullName>
    </submittedName>
</protein>
<dbReference type="CDD" id="cd00009">
    <property type="entry name" value="AAA"/>
    <property type="match status" value="1"/>
</dbReference>
<sequence>MPSGGYRRTLPTLKTETLDDALEFAPDTMGTTHPGLWVVHSGEQPKHHVLACGEGEHTLEVGRDELAAAGILDGRVSRRHVRIELDDARWTVRDLGSRNGTFVDGRRVQSARSLSAPVVRIGHTVMLPVGDRRPYEARGLVVRDGVVMGSSLLMLRDRIALIALSGASVLILGETGTGKELCAEAFHTASGQSLSRPFVAVNCATIQKELAEGILFGARRGAYTGAVTDTLGLVQAANGGTLFLDEVAELDLGVQAKLLRVLETKRVMPLGGVTPIEVNVRVCAATHKDLRVEVTEGRFRGDLYFRIGRPEVRLPALRERREEIPWLIERALASSTTTRAKVTAGAEFVEACMLRPWPGNVRELLAESKIAALSAMAAHHGSILATDLDEEAGRALASADESEVDARPEAPAPEPEAIEAALRAEHGNVARAAARLGVTRGRVRRYVERQGIDVRTLR</sequence>
<reference evidence="7 8" key="1">
    <citation type="submission" date="2019-04" db="EMBL/GenBank/DDBJ databases">
        <authorList>
            <person name="Li Y."/>
            <person name="Wang J."/>
        </authorList>
    </citation>
    <scope>NUCLEOTIDE SEQUENCE [LARGE SCALE GENOMIC DNA]</scope>
    <source>
        <strain evidence="7 8">DSM 14668</strain>
    </source>
</reference>
<dbReference type="Pfam" id="PF00498">
    <property type="entry name" value="FHA"/>
    <property type="match status" value="1"/>
</dbReference>
<keyword evidence="1" id="KW-0547">Nucleotide-binding</keyword>
<name>A0A4U1J7B0_9BACT</name>
<feature type="domain" description="Sigma-54 factor interaction" evidence="6">
    <location>
        <begin position="145"/>
        <end position="373"/>
    </location>
</feature>
<evidence type="ECO:0000256" key="1">
    <source>
        <dbReference type="ARBA" id="ARBA00022741"/>
    </source>
</evidence>
<evidence type="ECO:0000259" key="5">
    <source>
        <dbReference type="PROSITE" id="PS50006"/>
    </source>
</evidence>
<dbReference type="SMART" id="SM00240">
    <property type="entry name" value="FHA"/>
    <property type="match status" value="1"/>
</dbReference>
<dbReference type="PRINTS" id="PR01590">
    <property type="entry name" value="HTHFIS"/>
</dbReference>
<organism evidence="7 8">
    <name type="scientific">Polyangium fumosum</name>
    <dbReference type="NCBI Taxonomy" id="889272"/>
    <lineage>
        <taxon>Bacteria</taxon>
        <taxon>Pseudomonadati</taxon>
        <taxon>Myxococcota</taxon>
        <taxon>Polyangia</taxon>
        <taxon>Polyangiales</taxon>
        <taxon>Polyangiaceae</taxon>
        <taxon>Polyangium</taxon>
    </lineage>
</organism>
<dbReference type="PROSITE" id="PS00676">
    <property type="entry name" value="SIGMA54_INTERACT_2"/>
    <property type="match status" value="1"/>
</dbReference>
<evidence type="ECO:0000259" key="6">
    <source>
        <dbReference type="PROSITE" id="PS50045"/>
    </source>
</evidence>
<dbReference type="Pfam" id="PF02954">
    <property type="entry name" value="HTH_8"/>
    <property type="match status" value="1"/>
</dbReference>
<comment type="caution">
    <text evidence="7">The sequence shown here is derived from an EMBL/GenBank/DDBJ whole genome shotgun (WGS) entry which is preliminary data.</text>
</comment>
<dbReference type="InterPro" id="IPR058031">
    <property type="entry name" value="AAA_lid_NorR"/>
</dbReference>
<dbReference type="EMBL" id="SSMQ01000031">
    <property type="protein sequence ID" value="TKD03222.1"/>
    <property type="molecule type" value="Genomic_DNA"/>
</dbReference>
<dbReference type="Gene3D" id="1.10.10.60">
    <property type="entry name" value="Homeodomain-like"/>
    <property type="match status" value="1"/>
</dbReference>
<dbReference type="Proteomes" id="UP000309215">
    <property type="component" value="Unassembled WGS sequence"/>
</dbReference>
<dbReference type="InterPro" id="IPR003593">
    <property type="entry name" value="AAA+_ATPase"/>
</dbReference>
<dbReference type="GO" id="GO:0043565">
    <property type="term" value="F:sequence-specific DNA binding"/>
    <property type="evidence" value="ECO:0007669"/>
    <property type="project" value="InterPro"/>
</dbReference>
<evidence type="ECO:0000256" key="4">
    <source>
        <dbReference type="ARBA" id="ARBA00023163"/>
    </source>
</evidence>
<dbReference type="InterPro" id="IPR000253">
    <property type="entry name" value="FHA_dom"/>
</dbReference>
<dbReference type="SUPFAM" id="SSF49879">
    <property type="entry name" value="SMAD/FHA domain"/>
    <property type="match status" value="1"/>
</dbReference>
<dbReference type="InterPro" id="IPR009057">
    <property type="entry name" value="Homeodomain-like_sf"/>
</dbReference>
<dbReference type="AlphaFoldDB" id="A0A4U1J7B0"/>
<dbReference type="PANTHER" id="PTHR32071">
    <property type="entry name" value="TRANSCRIPTIONAL REGULATORY PROTEIN"/>
    <property type="match status" value="1"/>
</dbReference>
<evidence type="ECO:0000313" key="7">
    <source>
        <dbReference type="EMBL" id="TKD03222.1"/>
    </source>
</evidence>
<evidence type="ECO:0000256" key="2">
    <source>
        <dbReference type="ARBA" id="ARBA00022840"/>
    </source>
</evidence>
<proteinExistence type="predicted"/>
<dbReference type="PROSITE" id="PS50045">
    <property type="entry name" value="SIGMA54_INTERACT_4"/>
    <property type="match status" value="1"/>
</dbReference>
<dbReference type="InterPro" id="IPR002078">
    <property type="entry name" value="Sigma_54_int"/>
</dbReference>
<dbReference type="GO" id="GO:0006355">
    <property type="term" value="P:regulation of DNA-templated transcription"/>
    <property type="evidence" value="ECO:0007669"/>
    <property type="project" value="InterPro"/>
</dbReference>
<dbReference type="GO" id="GO:0005524">
    <property type="term" value="F:ATP binding"/>
    <property type="evidence" value="ECO:0007669"/>
    <property type="project" value="UniProtKB-KW"/>
</dbReference>
<gene>
    <name evidence="7" type="ORF">E8A74_27305</name>
</gene>
<evidence type="ECO:0000256" key="3">
    <source>
        <dbReference type="ARBA" id="ARBA00023015"/>
    </source>
</evidence>
<feature type="domain" description="FHA" evidence="5">
    <location>
        <begin position="59"/>
        <end position="108"/>
    </location>
</feature>
<accession>A0A4U1J7B0</accession>
<dbReference type="SUPFAM" id="SSF46689">
    <property type="entry name" value="Homeodomain-like"/>
    <property type="match status" value="1"/>
</dbReference>
<dbReference type="Pfam" id="PF00158">
    <property type="entry name" value="Sigma54_activat"/>
    <property type="match status" value="1"/>
</dbReference>
<dbReference type="SMART" id="SM00382">
    <property type="entry name" value="AAA"/>
    <property type="match status" value="1"/>
</dbReference>
<dbReference type="Pfam" id="PF25601">
    <property type="entry name" value="AAA_lid_14"/>
    <property type="match status" value="1"/>
</dbReference>
<dbReference type="Gene3D" id="3.40.50.300">
    <property type="entry name" value="P-loop containing nucleotide triphosphate hydrolases"/>
    <property type="match status" value="1"/>
</dbReference>
<dbReference type="InterPro" id="IPR027417">
    <property type="entry name" value="P-loop_NTPase"/>
</dbReference>
<evidence type="ECO:0000313" key="8">
    <source>
        <dbReference type="Proteomes" id="UP000309215"/>
    </source>
</evidence>
<dbReference type="InterPro" id="IPR008984">
    <property type="entry name" value="SMAD_FHA_dom_sf"/>
</dbReference>
<dbReference type="PROSITE" id="PS50006">
    <property type="entry name" value="FHA_DOMAIN"/>
    <property type="match status" value="1"/>
</dbReference>
<dbReference type="Gene3D" id="1.10.8.60">
    <property type="match status" value="1"/>
</dbReference>
<keyword evidence="3" id="KW-0805">Transcription regulation</keyword>
<dbReference type="CDD" id="cd00060">
    <property type="entry name" value="FHA"/>
    <property type="match status" value="1"/>
</dbReference>
<keyword evidence="2" id="KW-0067">ATP-binding</keyword>
<dbReference type="InterPro" id="IPR025943">
    <property type="entry name" value="Sigma_54_int_dom_ATP-bd_2"/>
</dbReference>
<dbReference type="Gene3D" id="2.60.200.20">
    <property type="match status" value="1"/>
</dbReference>
<keyword evidence="8" id="KW-1185">Reference proteome</keyword>